<keyword evidence="2 5" id="KW-0812">Transmembrane</keyword>
<evidence type="ECO:0000259" key="6">
    <source>
        <dbReference type="Pfam" id="PF04116"/>
    </source>
</evidence>
<dbReference type="AlphaFoldDB" id="A0A916ZZ46"/>
<comment type="caution">
    <text evidence="7">The sequence shown here is derived from an EMBL/GenBank/DDBJ whole genome shotgun (WGS) entry which is preliminary data.</text>
</comment>
<dbReference type="InterPro" id="IPR050307">
    <property type="entry name" value="Sterol_Desaturase_Related"/>
</dbReference>
<feature type="domain" description="Fatty acid hydroxylase" evidence="6">
    <location>
        <begin position="84"/>
        <end position="218"/>
    </location>
</feature>
<dbReference type="GO" id="GO:0005506">
    <property type="term" value="F:iron ion binding"/>
    <property type="evidence" value="ECO:0007669"/>
    <property type="project" value="InterPro"/>
</dbReference>
<evidence type="ECO:0000313" key="7">
    <source>
        <dbReference type="EMBL" id="GGE19730.1"/>
    </source>
</evidence>
<gene>
    <name evidence="7" type="ORF">GCM10011529_27890</name>
</gene>
<name>A0A916ZZ46_9SPHN</name>
<evidence type="ECO:0000256" key="5">
    <source>
        <dbReference type="SAM" id="Phobius"/>
    </source>
</evidence>
<comment type="subcellular location">
    <subcellularLocation>
        <location evidence="1">Membrane</location>
    </subcellularLocation>
</comment>
<evidence type="ECO:0000256" key="3">
    <source>
        <dbReference type="ARBA" id="ARBA00022989"/>
    </source>
</evidence>
<dbReference type="GO" id="GO:0016020">
    <property type="term" value="C:membrane"/>
    <property type="evidence" value="ECO:0007669"/>
    <property type="project" value="UniProtKB-SubCell"/>
</dbReference>
<keyword evidence="8" id="KW-1185">Reference proteome</keyword>
<dbReference type="InterPro" id="IPR006694">
    <property type="entry name" value="Fatty_acid_hydroxylase"/>
</dbReference>
<dbReference type="Pfam" id="PF04116">
    <property type="entry name" value="FA_hydroxylase"/>
    <property type="match status" value="1"/>
</dbReference>
<keyword evidence="3 5" id="KW-1133">Transmembrane helix</keyword>
<accession>A0A916ZZ46</accession>
<dbReference type="PANTHER" id="PTHR11863">
    <property type="entry name" value="STEROL DESATURASE"/>
    <property type="match status" value="1"/>
</dbReference>
<evidence type="ECO:0000313" key="8">
    <source>
        <dbReference type="Proteomes" id="UP000635071"/>
    </source>
</evidence>
<evidence type="ECO:0000256" key="4">
    <source>
        <dbReference type="ARBA" id="ARBA00023136"/>
    </source>
</evidence>
<dbReference type="RefSeq" id="WP_188763779.1">
    <property type="nucleotide sequence ID" value="NZ_BMJM01000012.1"/>
</dbReference>
<organism evidence="7 8">
    <name type="scientific">Sandarakinorhabdus glacialis</name>
    <dbReference type="NCBI Taxonomy" id="1614636"/>
    <lineage>
        <taxon>Bacteria</taxon>
        <taxon>Pseudomonadati</taxon>
        <taxon>Pseudomonadota</taxon>
        <taxon>Alphaproteobacteria</taxon>
        <taxon>Sphingomonadales</taxon>
        <taxon>Sphingosinicellaceae</taxon>
        <taxon>Sandarakinorhabdus</taxon>
    </lineage>
</organism>
<feature type="transmembrane region" description="Helical" evidence="5">
    <location>
        <begin position="38"/>
        <end position="60"/>
    </location>
</feature>
<protein>
    <submittedName>
        <fullName evidence="7">Fatty acid hydroxylase</fullName>
    </submittedName>
</protein>
<evidence type="ECO:0000256" key="1">
    <source>
        <dbReference type="ARBA" id="ARBA00004370"/>
    </source>
</evidence>
<feature type="transmembrane region" description="Helical" evidence="5">
    <location>
        <begin position="6"/>
        <end position="26"/>
    </location>
</feature>
<evidence type="ECO:0000256" key="2">
    <source>
        <dbReference type="ARBA" id="ARBA00022692"/>
    </source>
</evidence>
<dbReference type="GO" id="GO:0016491">
    <property type="term" value="F:oxidoreductase activity"/>
    <property type="evidence" value="ECO:0007669"/>
    <property type="project" value="InterPro"/>
</dbReference>
<sequence length="273" mass="31030">MDILQSILVVAVIFVPLELLLPQRPAQRIFRRHWFNDLIYLFGNGFVVRIGVLLAFAFPLGDVETAMPGSARGFVQSQPIWLQVVAALMVAEIGFYAAHRLFHAVPYLWRFHAIHHSIEDLDWLAAHRVHPIDQVFSSLATVVPLLVVGFSPEAMAIYGLLYLLQSHLVHANVRLDFGPLRWVFASPRFHHWHHANQPEAHGHNFSAQLVFMDQIFGTLRIPDAMPDRYGTDEAIPQVYPLQLAWPFLRQQPAPFLRQQPARPPQPLTGSTPS</sequence>
<dbReference type="Proteomes" id="UP000635071">
    <property type="component" value="Unassembled WGS sequence"/>
</dbReference>
<proteinExistence type="predicted"/>
<feature type="transmembrane region" description="Helical" evidence="5">
    <location>
        <begin position="80"/>
        <end position="98"/>
    </location>
</feature>
<keyword evidence="4 5" id="KW-0472">Membrane</keyword>
<dbReference type="GO" id="GO:0008610">
    <property type="term" value="P:lipid biosynthetic process"/>
    <property type="evidence" value="ECO:0007669"/>
    <property type="project" value="InterPro"/>
</dbReference>
<reference evidence="7" key="2">
    <citation type="submission" date="2020-09" db="EMBL/GenBank/DDBJ databases">
        <authorList>
            <person name="Sun Q."/>
            <person name="Zhou Y."/>
        </authorList>
    </citation>
    <scope>NUCLEOTIDE SEQUENCE</scope>
    <source>
        <strain evidence="7">CGMCC 1.15519</strain>
    </source>
</reference>
<reference evidence="7" key="1">
    <citation type="journal article" date="2014" name="Int. J. Syst. Evol. Microbiol.">
        <title>Complete genome sequence of Corynebacterium casei LMG S-19264T (=DSM 44701T), isolated from a smear-ripened cheese.</title>
        <authorList>
            <consortium name="US DOE Joint Genome Institute (JGI-PGF)"/>
            <person name="Walter F."/>
            <person name="Albersmeier A."/>
            <person name="Kalinowski J."/>
            <person name="Ruckert C."/>
        </authorList>
    </citation>
    <scope>NUCLEOTIDE SEQUENCE</scope>
    <source>
        <strain evidence="7">CGMCC 1.15519</strain>
    </source>
</reference>
<dbReference type="EMBL" id="BMJM01000012">
    <property type="protein sequence ID" value="GGE19730.1"/>
    <property type="molecule type" value="Genomic_DNA"/>
</dbReference>